<keyword evidence="2 8" id="KW-0808">Transferase</keyword>
<evidence type="ECO:0000256" key="3">
    <source>
        <dbReference type="ARBA" id="ARBA00022723"/>
    </source>
</evidence>
<feature type="binding site" evidence="8">
    <location>
        <position position="55"/>
    </location>
    <ligand>
        <name>Mg(2+)</name>
        <dbReference type="ChEBI" id="CHEBI:18420"/>
    </ligand>
</feature>
<dbReference type="InterPro" id="IPR037143">
    <property type="entry name" value="4-PPantetheinyl_Trfase_dom_sf"/>
</dbReference>
<dbReference type="InterPro" id="IPR002582">
    <property type="entry name" value="ACPS"/>
</dbReference>
<dbReference type="InterPro" id="IPR004568">
    <property type="entry name" value="Ppantetheine-prot_Trfase_dom"/>
</dbReference>
<keyword evidence="8" id="KW-0963">Cytoplasm</keyword>
<dbReference type="NCBIfam" id="NF011251">
    <property type="entry name" value="PRK14657.1"/>
    <property type="match status" value="1"/>
</dbReference>
<keyword evidence="6 8" id="KW-0443">Lipid metabolism</keyword>
<evidence type="ECO:0000256" key="2">
    <source>
        <dbReference type="ARBA" id="ARBA00022679"/>
    </source>
</evidence>
<dbReference type="InterPro" id="IPR008278">
    <property type="entry name" value="4-PPantetheinyl_Trfase_dom"/>
</dbReference>
<comment type="similarity">
    <text evidence="8">Belongs to the P-Pant transferase superfamily. AcpS family.</text>
</comment>
<evidence type="ECO:0000313" key="11">
    <source>
        <dbReference type="Proteomes" id="UP000186323"/>
    </source>
</evidence>
<proteinExistence type="inferred from homology"/>
<comment type="subcellular location">
    <subcellularLocation>
        <location evidence="8">Cytoplasm</location>
    </subcellularLocation>
</comment>
<dbReference type="GO" id="GO:0000287">
    <property type="term" value="F:magnesium ion binding"/>
    <property type="evidence" value="ECO:0007669"/>
    <property type="project" value="UniProtKB-UniRule"/>
</dbReference>
<evidence type="ECO:0000256" key="5">
    <source>
        <dbReference type="ARBA" id="ARBA00022842"/>
    </source>
</evidence>
<keyword evidence="1 8" id="KW-0444">Lipid biosynthesis</keyword>
<dbReference type="RefSeq" id="WP_072333063.1">
    <property type="nucleotide sequence ID" value="NZ_CALJDE010000009.1"/>
</dbReference>
<keyword evidence="3 8" id="KW-0479">Metal-binding</keyword>
<protein>
    <recommendedName>
        <fullName evidence="8">Holo-[acyl-carrier-protein] synthase</fullName>
        <shortName evidence="8">Holo-ACP synthase</shortName>
        <ecNumber evidence="8">2.7.8.7</ecNumber>
    </recommendedName>
    <alternativeName>
        <fullName evidence="8">4'-phosphopantetheinyl transferase AcpS</fullName>
    </alternativeName>
</protein>
<comment type="function">
    <text evidence="8">Transfers the 4'-phosphopantetheine moiety from coenzyme A to a Ser of acyl-carrier-protein.</text>
</comment>
<dbReference type="SUPFAM" id="SSF56214">
    <property type="entry name" value="4'-phosphopantetheinyl transferase"/>
    <property type="match status" value="1"/>
</dbReference>
<comment type="catalytic activity">
    <reaction evidence="8">
        <text>apo-[ACP] + CoA = holo-[ACP] + adenosine 3',5'-bisphosphate + H(+)</text>
        <dbReference type="Rhea" id="RHEA:12068"/>
        <dbReference type="Rhea" id="RHEA-COMP:9685"/>
        <dbReference type="Rhea" id="RHEA-COMP:9690"/>
        <dbReference type="ChEBI" id="CHEBI:15378"/>
        <dbReference type="ChEBI" id="CHEBI:29999"/>
        <dbReference type="ChEBI" id="CHEBI:57287"/>
        <dbReference type="ChEBI" id="CHEBI:58343"/>
        <dbReference type="ChEBI" id="CHEBI:64479"/>
        <dbReference type="EC" id="2.7.8.7"/>
    </reaction>
</comment>
<comment type="cofactor">
    <cofactor evidence="8">
        <name>Mg(2+)</name>
        <dbReference type="ChEBI" id="CHEBI:18420"/>
    </cofactor>
</comment>
<feature type="binding site" evidence="8">
    <location>
        <position position="8"/>
    </location>
    <ligand>
        <name>Mg(2+)</name>
        <dbReference type="ChEBI" id="CHEBI:18420"/>
    </ligand>
</feature>
<keyword evidence="7 8" id="KW-0275">Fatty acid biosynthesis</keyword>
<dbReference type="KEGG" id="dpg:DESPIGER_0665"/>
<dbReference type="EC" id="2.7.8.7" evidence="8"/>
<keyword evidence="11" id="KW-1185">Reference proteome</keyword>
<keyword evidence="5 8" id="KW-0460">Magnesium</keyword>
<reference evidence="11" key="1">
    <citation type="submission" date="2016-10" db="EMBL/GenBank/DDBJ databases">
        <authorList>
            <person name="Wegmann U."/>
        </authorList>
    </citation>
    <scope>NUCLEOTIDE SEQUENCE [LARGE SCALE GENOMIC DNA]</scope>
</reference>
<name>A0A1K1LCY1_9BACT</name>
<dbReference type="Pfam" id="PF01648">
    <property type="entry name" value="ACPS"/>
    <property type="match status" value="1"/>
</dbReference>
<dbReference type="NCBIfam" id="TIGR00556">
    <property type="entry name" value="pantethn_trn"/>
    <property type="match status" value="1"/>
</dbReference>
<dbReference type="Gene3D" id="3.90.470.20">
    <property type="entry name" value="4'-phosphopantetheinyl transferase domain"/>
    <property type="match status" value="1"/>
</dbReference>
<evidence type="ECO:0000256" key="1">
    <source>
        <dbReference type="ARBA" id="ARBA00022516"/>
    </source>
</evidence>
<dbReference type="HAMAP" id="MF_00101">
    <property type="entry name" value="AcpS"/>
    <property type="match status" value="1"/>
</dbReference>
<feature type="domain" description="4'-phosphopantetheinyl transferase" evidence="9">
    <location>
        <begin position="4"/>
        <end position="103"/>
    </location>
</feature>
<evidence type="ECO:0000256" key="7">
    <source>
        <dbReference type="ARBA" id="ARBA00023160"/>
    </source>
</evidence>
<evidence type="ECO:0000313" key="10">
    <source>
        <dbReference type="EMBL" id="SFV72549.1"/>
    </source>
</evidence>
<dbReference type="GO" id="GO:0008897">
    <property type="term" value="F:holo-[acyl-carrier-protein] synthase activity"/>
    <property type="evidence" value="ECO:0007669"/>
    <property type="project" value="UniProtKB-UniRule"/>
</dbReference>
<dbReference type="GO" id="GO:0006633">
    <property type="term" value="P:fatty acid biosynthetic process"/>
    <property type="evidence" value="ECO:0007669"/>
    <property type="project" value="UniProtKB-UniRule"/>
</dbReference>
<accession>A0A1K1LCY1</accession>
<gene>
    <name evidence="8" type="primary">acpS</name>
    <name evidence="10" type="ORF">DESPIGER_0665</name>
</gene>
<evidence type="ECO:0000256" key="4">
    <source>
        <dbReference type="ARBA" id="ARBA00022832"/>
    </source>
</evidence>
<dbReference type="OrthoDB" id="517356at2"/>
<organism evidence="10 11">
    <name type="scientific">Desulfovibrio piger</name>
    <dbReference type="NCBI Taxonomy" id="901"/>
    <lineage>
        <taxon>Bacteria</taxon>
        <taxon>Pseudomonadati</taxon>
        <taxon>Thermodesulfobacteriota</taxon>
        <taxon>Desulfovibrionia</taxon>
        <taxon>Desulfovibrionales</taxon>
        <taxon>Desulfovibrionaceae</taxon>
        <taxon>Desulfovibrio</taxon>
    </lineage>
</organism>
<evidence type="ECO:0000256" key="6">
    <source>
        <dbReference type="ARBA" id="ARBA00023098"/>
    </source>
</evidence>
<evidence type="ECO:0000259" key="9">
    <source>
        <dbReference type="Pfam" id="PF01648"/>
    </source>
</evidence>
<dbReference type="Proteomes" id="UP000186323">
    <property type="component" value="Chromosome I"/>
</dbReference>
<keyword evidence="4 8" id="KW-0276">Fatty acid metabolism</keyword>
<sequence>MLVGLGMDLADIGRMERALQRHGARFANRILAPAEQEVCPELRPAFVAGRWAAKEAAVKALGCGFSLGIGPRHIEILPTPAGKPELRFTGPALERARHLGVRHIHVSITHERTTAAAVVVLEA</sequence>
<dbReference type="GO" id="GO:0005737">
    <property type="term" value="C:cytoplasm"/>
    <property type="evidence" value="ECO:0007669"/>
    <property type="project" value="UniProtKB-SubCell"/>
</dbReference>
<dbReference type="AlphaFoldDB" id="A0A1K1LCY1"/>
<dbReference type="EMBL" id="LT630450">
    <property type="protein sequence ID" value="SFV72549.1"/>
    <property type="molecule type" value="Genomic_DNA"/>
</dbReference>
<dbReference type="NCBIfam" id="TIGR00516">
    <property type="entry name" value="acpS"/>
    <property type="match status" value="1"/>
</dbReference>
<evidence type="ECO:0000256" key="8">
    <source>
        <dbReference type="HAMAP-Rule" id="MF_00101"/>
    </source>
</evidence>